<accession>A0A8E0KGQ1</accession>
<dbReference type="NCBIfam" id="TIGR04236">
    <property type="entry name" value="seadorna_VP2"/>
    <property type="match status" value="1"/>
</dbReference>
<reference evidence="2" key="1">
    <citation type="journal article" date="2021" name="MBio">
        <title>Hidden Viral Sequences in Public Sequencing Data and Warning for Future Emerging Diseases.</title>
        <authorList>
            <person name="Kawasaki J."/>
            <person name="Kojima S."/>
            <person name="Tomonaga K."/>
            <person name="Horie M."/>
        </authorList>
    </citation>
    <scope>NUCLEOTIDE SEQUENCE</scope>
    <source>
        <strain evidence="2">Rat/2019/410</strain>
    </source>
</reference>
<sequence>MFNKRNNKRNASKNNKNNNYNDRIERSENKASNSESLTNDKADSILDEAFNARQVNNSGDRLVTASTKVVDDVTAGPETLNAVLSSKTDGTVIRGEKPAVLVGTDKDVSGATAAAFSKSTTQPLAAASTKELLDKARTAASEGLRQVIPTKELLVAAYLGPDANRHDADLDALSSALIKGQDEVRRIRSENQEIKVIGIGKPNLEVITSNKSRTAKCAIIRENVGFMKIQTGINKNIQCRKLAKALLDRYGLTTPFVIDISGLVETVVYDNSSYSTAGYDYKQIVEAINATRRFRGEPELQPRELTDIRADLLVTDGPDRTSISTLYDGTIKAQIIKAAAYEWEKDIITLPEYIRRIRMTIPEGYRIKEYSPKEMRYGKVYYRFRQSSLRMLLDMLGDECSKFFIGRLYVEIKQLPATASSTTSVVAAIAPDVRVSQTSTGIANTFFSLLKLTEIEEVRALSVLCAVFRTIQIEINFTKRSGEVGVMDMLAATFALLFFPNHSISDALYLSILKVIASFLGQVTIQDYRGYGINQMRDELIGLNWPIIDRCNPETLELEGSPFFSNGEIGTYDIPLNMNARGRHVLGNISRELGNISKERWRGNDATVGRLVSRVISFALSACHNVFDTHIDVAAHIRAMIPNEVANMMDHTNGAYQIQPASLVSYIMHVGKWEITDTFVDTIDMMAEVRLQEYHQLALDVSEAVNITRTIISETKPTNARRLAYTNAVVRYVDHMWGDESKDGKKGISNTLRLLLGAAASSDLKSGYKRFLNDLCARNDMTPSDEPLYRIMDTVTQIVESNLSAFGITDEILICPKRHRIEVDARFANIFRQSPFVATMPTEYRRVLYTDLIKMDTAEAAGVISVGVIVYGVPFNYEYRIHSGDSSTVSEKQFVNLDTNGVTLSDLEWDIYFNNGHNVVAECDDIFGLGYKTMIVTPPNLQPIDNYNEYKVKYTSADDEAIYINDHIYMYKRT</sequence>
<organism evidence="2">
    <name type="scientific">Kadipiro virus</name>
    <dbReference type="NCBI Taxonomy" id="104580"/>
    <lineage>
        <taxon>Viruses</taxon>
        <taxon>Riboviria</taxon>
        <taxon>Orthornavirae</taxon>
        <taxon>Duplornaviricota</taxon>
        <taxon>Resentoviricetes</taxon>
        <taxon>Reovirales</taxon>
        <taxon>Sedoreoviridae</taxon>
        <taxon>Seadornavirus</taxon>
        <taxon>Seadornavirus kadipiroense</taxon>
    </lineage>
</organism>
<protein>
    <submittedName>
        <fullName evidence="2">VP2 protein</fullName>
    </submittedName>
</protein>
<evidence type="ECO:0000256" key="1">
    <source>
        <dbReference type="SAM" id="MobiDB-lite"/>
    </source>
</evidence>
<gene>
    <name evidence="2" type="primary">VP2</name>
</gene>
<dbReference type="EMBL" id="BR001722">
    <property type="protein sequence ID" value="FAA04038.1"/>
    <property type="molecule type" value="Genomic_RNA"/>
</dbReference>
<feature type="region of interest" description="Disordered" evidence="1">
    <location>
        <begin position="1"/>
        <end position="40"/>
    </location>
</feature>
<feature type="compositionally biased region" description="Basic residues" evidence="1">
    <location>
        <begin position="1"/>
        <end position="11"/>
    </location>
</feature>
<dbReference type="Pfam" id="PF25643">
    <property type="entry name" value="Seadorna_VP2"/>
    <property type="match status" value="1"/>
</dbReference>
<feature type="compositionally biased region" description="Low complexity" evidence="1">
    <location>
        <begin position="12"/>
        <end position="21"/>
    </location>
</feature>
<proteinExistence type="predicted"/>
<name>A0A8E0KGQ1_9REOV</name>
<evidence type="ECO:0000313" key="2">
    <source>
        <dbReference type="EMBL" id="FAA04038.1"/>
    </source>
</evidence>
<dbReference type="InterPro" id="IPR026384">
    <property type="entry name" value="Seadorna_VP2"/>
</dbReference>